<reference evidence="1 2" key="1">
    <citation type="submission" date="2019-02" db="EMBL/GenBank/DDBJ databases">
        <title>Deep-cultivation of Planctomycetes and their phenomic and genomic characterization uncovers novel biology.</title>
        <authorList>
            <person name="Wiegand S."/>
            <person name="Jogler M."/>
            <person name="Boedeker C."/>
            <person name="Pinto D."/>
            <person name="Vollmers J."/>
            <person name="Rivas-Marin E."/>
            <person name="Kohn T."/>
            <person name="Peeters S.H."/>
            <person name="Heuer A."/>
            <person name="Rast P."/>
            <person name="Oberbeckmann S."/>
            <person name="Bunk B."/>
            <person name="Jeske O."/>
            <person name="Meyerdierks A."/>
            <person name="Storesund J.E."/>
            <person name="Kallscheuer N."/>
            <person name="Luecker S."/>
            <person name="Lage O.M."/>
            <person name="Pohl T."/>
            <person name="Merkel B.J."/>
            <person name="Hornburger P."/>
            <person name="Mueller R.-W."/>
            <person name="Bruemmer F."/>
            <person name="Labrenz M."/>
            <person name="Spormann A.M."/>
            <person name="Op den Camp H."/>
            <person name="Overmann J."/>
            <person name="Amann R."/>
            <person name="Jetten M.S.M."/>
            <person name="Mascher T."/>
            <person name="Medema M.H."/>
            <person name="Devos D.P."/>
            <person name="Kaster A.-K."/>
            <person name="Ovreas L."/>
            <person name="Rohde M."/>
            <person name="Galperin M.Y."/>
            <person name="Jogler C."/>
        </authorList>
    </citation>
    <scope>NUCLEOTIDE SEQUENCE [LARGE SCALE GENOMIC DNA]</scope>
    <source>
        <strain evidence="1 2">Mal33</strain>
    </source>
</reference>
<protein>
    <submittedName>
        <fullName evidence="1">Uncharacterized protein</fullName>
    </submittedName>
</protein>
<proteinExistence type="predicted"/>
<keyword evidence="2" id="KW-1185">Reference proteome</keyword>
<accession>A0A518J269</accession>
<organism evidence="1 2">
    <name type="scientific">Rosistilla oblonga</name>
    <dbReference type="NCBI Taxonomy" id="2527990"/>
    <lineage>
        <taxon>Bacteria</taxon>
        <taxon>Pseudomonadati</taxon>
        <taxon>Planctomycetota</taxon>
        <taxon>Planctomycetia</taxon>
        <taxon>Pirellulales</taxon>
        <taxon>Pirellulaceae</taxon>
        <taxon>Rosistilla</taxon>
    </lineage>
</organism>
<gene>
    <name evidence="1" type="ORF">Mal33_54620</name>
</gene>
<dbReference type="Proteomes" id="UP000316770">
    <property type="component" value="Chromosome"/>
</dbReference>
<dbReference type="EMBL" id="CP036318">
    <property type="protein sequence ID" value="QDV59427.1"/>
    <property type="molecule type" value="Genomic_DNA"/>
</dbReference>
<evidence type="ECO:0000313" key="2">
    <source>
        <dbReference type="Proteomes" id="UP000316770"/>
    </source>
</evidence>
<name>A0A518J269_9BACT</name>
<sequence length="61" mass="6771">MYDVWCHAAQQLAANRKGVELEFRSGASERARGTFCSALLAISKPRLRGARGRLSRCGAYR</sequence>
<dbReference type="AlphaFoldDB" id="A0A518J269"/>
<evidence type="ECO:0000313" key="1">
    <source>
        <dbReference type="EMBL" id="QDV59427.1"/>
    </source>
</evidence>